<dbReference type="SUPFAM" id="SSF47473">
    <property type="entry name" value="EF-hand"/>
    <property type="match status" value="1"/>
</dbReference>
<evidence type="ECO:0000313" key="5">
    <source>
        <dbReference type="EMBL" id="RIA84017.1"/>
    </source>
</evidence>
<proteinExistence type="predicted"/>
<dbReference type="PROSITE" id="PS50222">
    <property type="entry name" value="EF_HAND_2"/>
    <property type="match status" value="4"/>
</dbReference>
<gene>
    <name evidence="5" type="ORF">C1645_742649</name>
</gene>
<keyword evidence="3" id="KW-0106">Calcium</keyword>
<evidence type="ECO:0000256" key="3">
    <source>
        <dbReference type="ARBA" id="ARBA00022837"/>
    </source>
</evidence>
<feature type="domain" description="EF-hand" evidence="4">
    <location>
        <begin position="120"/>
        <end position="155"/>
    </location>
</feature>
<evidence type="ECO:0000256" key="2">
    <source>
        <dbReference type="ARBA" id="ARBA00022737"/>
    </source>
</evidence>
<dbReference type="Pfam" id="PF13499">
    <property type="entry name" value="EF-hand_7"/>
    <property type="match status" value="1"/>
</dbReference>
<dbReference type="InterPro" id="IPR011992">
    <property type="entry name" value="EF-hand-dom_pair"/>
</dbReference>
<dbReference type="GO" id="GO:0005509">
    <property type="term" value="F:calcium ion binding"/>
    <property type="evidence" value="ECO:0007669"/>
    <property type="project" value="InterPro"/>
</dbReference>
<dbReference type="Proteomes" id="UP000265703">
    <property type="component" value="Unassembled WGS sequence"/>
</dbReference>
<dbReference type="CDD" id="cd00051">
    <property type="entry name" value="EFh"/>
    <property type="match status" value="2"/>
</dbReference>
<organism evidence="5 6">
    <name type="scientific">Glomus cerebriforme</name>
    <dbReference type="NCBI Taxonomy" id="658196"/>
    <lineage>
        <taxon>Eukaryota</taxon>
        <taxon>Fungi</taxon>
        <taxon>Fungi incertae sedis</taxon>
        <taxon>Mucoromycota</taxon>
        <taxon>Glomeromycotina</taxon>
        <taxon>Glomeromycetes</taxon>
        <taxon>Glomerales</taxon>
        <taxon>Glomeraceae</taxon>
        <taxon>Glomus</taxon>
    </lineage>
</organism>
<reference evidence="5 6" key="1">
    <citation type="submission" date="2018-06" db="EMBL/GenBank/DDBJ databases">
        <title>Comparative genomics reveals the genomic features of Rhizophagus irregularis, R. cerebriforme, R. diaphanum and Gigaspora rosea, and their symbiotic lifestyle signature.</title>
        <authorList>
            <person name="Morin E."/>
            <person name="San Clemente H."/>
            <person name="Chen E.C.H."/>
            <person name="De La Providencia I."/>
            <person name="Hainaut M."/>
            <person name="Kuo A."/>
            <person name="Kohler A."/>
            <person name="Murat C."/>
            <person name="Tang N."/>
            <person name="Roy S."/>
            <person name="Loubradou J."/>
            <person name="Henrissat B."/>
            <person name="Grigoriev I.V."/>
            <person name="Corradi N."/>
            <person name="Roux C."/>
            <person name="Martin F.M."/>
        </authorList>
    </citation>
    <scope>NUCLEOTIDE SEQUENCE [LARGE SCALE GENOMIC DNA]</scope>
    <source>
        <strain evidence="5 6">DAOM 227022</strain>
    </source>
</reference>
<sequence>MAEKLDKTFTEKLDKAQVKKVFDIFDYNGNGVLSLAEIDRAVIELYPDLAKNKLAIMRAYKAADTSKDGLIDFNEFERLINHLHYYELLMMCKKIDKNNDNLINFMEFKKGHKLMGIIVNSDRKLKEKFNEIDTNKDGYIFFEEFCTYAVKINLLPEIPQDVQKAHETRKITKKGVSVTTNFVSLRGVKYRTLY</sequence>
<dbReference type="InterPro" id="IPR002048">
    <property type="entry name" value="EF_hand_dom"/>
</dbReference>
<dbReference type="EMBL" id="QKYT01000523">
    <property type="protein sequence ID" value="RIA84017.1"/>
    <property type="molecule type" value="Genomic_DNA"/>
</dbReference>
<dbReference type="PANTHER" id="PTHR10891">
    <property type="entry name" value="EF-HAND CALCIUM-BINDING DOMAIN CONTAINING PROTEIN"/>
    <property type="match status" value="1"/>
</dbReference>
<dbReference type="InterPro" id="IPR039647">
    <property type="entry name" value="EF_hand_pair_protein_CML-like"/>
</dbReference>
<evidence type="ECO:0000256" key="1">
    <source>
        <dbReference type="ARBA" id="ARBA00022723"/>
    </source>
</evidence>
<dbReference type="PROSITE" id="PS00018">
    <property type="entry name" value="EF_HAND_1"/>
    <property type="match status" value="3"/>
</dbReference>
<dbReference type="OrthoDB" id="26525at2759"/>
<comment type="caution">
    <text evidence="5">The sequence shown here is derived from an EMBL/GenBank/DDBJ whole genome shotgun (WGS) entry which is preliminary data.</text>
</comment>
<dbReference type="STRING" id="658196.A0A397SJ62"/>
<protein>
    <recommendedName>
        <fullName evidence="4">EF-hand domain-containing protein</fullName>
    </recommendedName>
</protein>
<keyword evidence="2" id="KW-0677">Repeat</keyword>
<dbReference type="SMART" id="SM00054">
    <property type="entry name" value="EFh"/>
    <property type="match status" value="4"/>
</dbReference>
<keyword evidence="1" id="KW-0479">Metal-binding</keyword>
<dbReference type="Pfam" id="PF13833">
    <property type="entry name" value="EF-hand_8"/>
    <property type="match status" value="1"/>
</dbReference>
<dbReference type="Gene3D" id="1.10.238.10">
    <property type="entry name" value="EF-hand"/>
    <property type="match status" value="2"/>
</dbReference>
<keyword evidence="6" id="KW-1185">Reference proteome</keyword>
<accession>A0A397SJ62</accession>
<dbReference type="InterPro" id="IPR018247">
    <property type="entry name" value="EF_Hand_1_Ca_BS"/>
</dbReference>
<name>A0A397SJ62_9GLOM</name>
<dbReference type="AlphaFoldDB" id="A0A397SJ62"/>
<evidence type="ECO:0000313" key="6">
    <source>
        <dbReference type="Proteomes" id="UP000265703"/>
    </source>
</evidence>
<feature type="domain" description="EF-hand" evidence="4">
    <location>
        <begin position="91"/>
        <end position="118"/>
    </location>
</feature>
<dbReference type="Pfam" id="PF13202">
    <property type="entry name" value="EF-hand_5"/>
    <property type="match status" value="1"/>
</dbReference>
<evidence type="ECO:0000259" key="4">
    <source>
        <dbReference type="PROSITE" id="PS50222"/>
    </source>
</evidence>
<feature type="domain" description="EF-hand" evidence="4">
    <location>
        <begin position="13"/>
        <end position="48"/>
    </location>
</feature>
<feature type="domain" description="EF-hand" evidence="4">
    <location>
        <begin position="51"/>
        <end position="86"/>
    </location>
</feature>